<feature type="binding site" evidence="8">
    <location>
        <position position="90"/>
    </location>
    <ligand>
        <name>ATP</name>
        <dbReference type="ChEBI" id="CHEBI:30616"/>
    </ligand>
</feature>
<accession>A0ABS1HHJ9</accession>
<feature type="binding site" evidence="8">
    <location>
        <position position="92"/>
    </location>
    <ligand>
        <name>Mg(2+)</name>
        <dbReference type="ChEBI" id="CHEBI:18420"/>
        <label>1</label>
    </ligand>
</feature>
<dbReference type="InterPro" id="IPR016188">
    <property type="entry name" value="PurM-like_N"/>
</dbReference>
<comment type="caution">
    <text evidence="8">Lacks conserved residue(s) required for the propagation of feature annotation.</text>
</comment>
<keyword evidence="5 8" id="KW-0658">Purine biosynthesis</keyword>
<feature type="domain" description="Phosphoribosylformylglycinamidine synthase linker" evidence="11">
    <location>
        <begin position="7"/>
        <end position="51"/>
    </location>
</feature>
<feature type="binding site" evidence="8">
    <location>
        <position position="536"/>
    </location>
    <ligand>
        <name>substrate</name>
    </ligand>
</feature>
<organism evidence="12 13">
    <name type="scientific">Carboxylicivirga marina</name>
    <dbReference type="NCBI Taxonomy" id="2800988"/>
    <lineage>
        <taxon>Bacteria</taxon>
        <taxon>Pseudomonadati</taxon>
        <taxon>Bacteroidota</taxon>
        <taxon>Bacteroidia</taxon>
        <taxon>Marinilabiliales</taxon>
        <taxon>Marinilabiliaceae</taxon>
        <taxon>Carboxylicivirga</taxon>
    </lineage>
</organism>
<dbReference type="NCBIfam" id="TIGR01736">
    <property type="entry name" value="FGAM_synth_II"/>
    <property type="match status" value="1"/>
</dbReference>
<comment type="catalytic activity">
    <reaction evidence="8">
        <text>N(2)-formyl-N(1)-(5-phospho-beta-D-ribosyl)glycinamide + L-glutamine + ATP + H2O = 2-formamido-N(1)-(5-O-phospho-beta-D-ribosyl)acetamidine + L-glutamate + ADP + phosphate + H(+)</text>
        <dbReference type="Rhea" id="RHEA:17129"/>
        <dbReference type="ChEBI" id="CHEBI:15377"/>
        <dbReference type="ChEBI" id="CHEBI:15378"/>
        <dbReference type="ChEBI" id="CHEBI:29985"/>
        <dbReference type="ChEBI" id="CHEBI:30616"/>
        <dbReference type="ChEBI" id="CHEBI:43474"/>
        <dbReference type="ChEBI" id="CHEBI:58359"/>
        <dbReference type="ChEBI" id="CHEBI:147286"/>
        <dbReference type="ChEBI" id="CHEBI:147287"/>
        <dbReference type="ChEBI" id="CHEBI:456216"/>
        <dbReference type="EC" id="6.3.5.3"/>
    </reaction>
</comment>
<comment type="caution">
    <text evidence="12">The sequence shown here is derived from an EMBL/GenBank/DDBJ whole genome shotgun (WGS) entry which is preliminary data.</text>
</comment>
<dbReference type="InterPro" id="IPR036676">
    <property type="entry name" value="PurM-like_C_sf"/>
</dbReference>
<comment type="pathway">
    <text evidence="8">Purine metabolism; IMP biosynthesis via de novo pathway; 5-amino-1-(5-phospho-D-ribosyl)imidazole from N(2)-formyl-N(1)-(5-phospho-D-ribosyl)glycinamide: step 1/2.</text>
</comment>
<evidence type="ECO:0000259" key="10">
    <source>
        <dbReference type="Pfam" id="PF02769"/>
    </source>
</evidence>
<comment type="subunit">
    <text evidence="8">Monomer. Part of the FGAM synthase complex composed of 1 PurL, 1 PurQ and 2 PurS subunits.</text>
</comment>
<dbReference type="SUPFAM" id="SSF55326">
    <property type="entry name" value="PurM N-terminal domain-like"/>
    <property type="match status" value="2"/>
</dbReference>
<comment type="subcellular location">
    <subcellularLocation>
        <location evidence="8">Cytoplasm</location>
    </subcellularLocation>
</comment>
<dbReference type="PANTHER" id="PTHR43555">
    <property type="entry name" value="PHOSPHORIBOSYLFORMYLGLYCINAMIDINE SYNTHASE SUBUNIT PURL"/>
    <property type="match status" value="1"/>
</dbReference>
<dbReference type="NCBIfam" id="NF002290">
    <property type="entry name" value="PRK01213.1"/>
    <property type="match status" value="1"/>
</dbReference>
<keyword evidence="6 8" id="KW-0067">ATP-binding</keyword>
<dbReference type="HAMAP" id="MF_00420">
    <property type="entry name" value="PurL_2"/>
    <property type="match status" value="1"/>
</dbReference>
<dbReference type="EMBL" id="JAENRR010000013">
    <property type="protein sequence ID" value="MBK3517146.1"/>
    <property type="molecule type" value="Genomic_DNA"/>
</dbReference>
<feature type="binding site" evidence="8">
    <location>
        <position position="496"/>
    </location>
    <ligand>
        <name>ATP</name>
        <dbReference type="ChEBI" id="CHEBI:30616"/>
    </ligand>
</feature>
<dbReference type="PANTHER" id="PTHR43555:SF1">
    <property type="entry name" value="PHOSPHORIBOSYLFORMYLGLYCINAMIDINE SYNTHASE SUBUNIT PURL"/>
    <property type="match status" value="1"/>
</dbReference>
<feature type="binding site" evidence="8">
    <location>
        <position position="533"/>
    </location>
    <ligand>
        <name>ATP</name>
        <dbReference type="ChEBI" id="CHEBI:30616"/>
    </ligand>
</feature>
<dbReference type="Pfam" id="PF18072">
    <property type="entry name" value="FGAR-AT_linker"/>
    <property type="match status" value="1"/>
</dbReference>
<dbReference type="InterPro" id="IPR010074">
    <property type="entry name" value="PRibForGlyAmidine_synth_PurL"/>
</dbReference>
<evidence type="ECO:0000256" key="3">
    <source>
        <dbReference type="ARBA" id="ARBA00022723"/>
    </source>
</evidence>
<evidence type="ECO:0000259" key="9">
    <source>
        <dbReference type="Pfam" id="PF00586"/>
    </source>
</evidence>
<keyword evidence="7 8" id="KW-0460">Magnesium</keyword>
<feature type="binding site" evidence="8">
    <location>
        <position position="239"/>
    </location>
    <ligand>
        <name>substrate</name>
    </ligand>
</feature>
<evidence type="ECO:0000256" key="6">
    <source>
        <dbReference type="ARBA" id="ARBA00022840"/>
    </source>
</evidence>
<dbReference type="InterPro" id="IPR036921">
    <property type="entry name" value="PurM-like_N_sf"/>
</dbReference>
<sequence length="740" mass="80982">MSVTIPTIEEAEKLELTSEEFEKIKVLLGRHPNSLELQLFSRLWSEHASYKNSIKWLATLPKGGEDILVKAGDDNAGVVDLGDGNACVFKVESHNSPCAIQPRLGALTGLRVVMRDIFSMGAKPSAILSSLRFGDGKRDTARWLFEEVAEGICEFERGFEVPVLGGETFFSRGYNTTPIVNNMAIGVVPKDKLINGKAEGTDNLILVVGARTGKDGVDTDVFETDILAEIDTPPVSIEQMMDVSIEKELLEAIQQMSASVDLVGIQPIGTQGVVGAALEMAGRGNSGIHLDVEAIPERQQGLEVKDLLLSQTWGRVLVCIAPSEIEKVKSIIERLQVAMAVIGKVTDDGKVMCFSEKEVVAEMPVDIAMNGKSAPVYERDIDEDIEELPAINLDIYDEPDHYPDVVKVMLSNLNVASKGWLTNKFSSQTNSDNGNFDYPSDAAFVNIEGSEKTLVATMDCNSRYMKSDALIGAQIAVAEAARNIVCAGGRPIALSDCLNYGNPYDSKVYRTFVDSVKGITKACNDFGVPVVGGNVSFYNQRSENGQLKPITPTPVIGMVGVVDDEKHHNTLSFRHKGDMIFLVGQSRNDVNSSEYASSILNIKKSAAPYYNSEEEKELQSTVTEMIKDGLVRSVHDVSNGGLFFSLLESSIPLEFGFDITSDAEIRKEAFLFGESQSRVVVSVSPEKQDDFVDFMMSTQVPFSILGHVTKGEVRIDDESYGYIDELKLAFEQRLENWVQG</sequence>
<dbReference type="Proteomes" id="UP000605676">
    <property type="component" value="Unassembled WGS sequence"/>
</dbReference>
<comment type="similarity">
    <text evidence="8">Belongs to the FGAMS family.</text>
</comment>
<dbReference type="GO" id="GO:0004642">
    <property type="term" value="F:phosphoribosylformylglycinamidine synthase activity"/>
    <property type="evidence" value="ECO:0007669"/>
    <property type="project" value="UniProtKB-EC"/>
</dbReference>
<feature type="binding site" evidence="8">
    <location>
        <position position="534"/>
    </location>
    <ligand>
        <name>Mg(2+)</name>
        <dbReference type="ChEBI" id="CHEBI:18420"/>
        <label>1</label>
    </ligand>
</feature>
<comment type="function">
    <text evidence="8">Part of the phosphoribosylformylglycinamidine synthase complex involved in the purines biosynthetic pathway. Catalyzes the ATP-dependent conversion of formylglycinamide ribonucleotide (FGAR) and glutamine to yield formylglycinamidine ribonucleotide (FGAM) and glutamate. The FGAM synthase complex is composed of three subunits. PurQ produces an ammonia molecule by converting glutamine to glutamate. PurL transfers the ammonia molecule to FGAR to form FGAM in an ATP-dependent manner. PurS interacts with PurQ and PurL and is thought to assist in the transfer of the ammonia molecule from PurQ to PurL.</text>
</comment>
<feature type="domain" description="PurM-like N-terminal" evidence="9">
    <location>
        <begin position="440"/>
        <end position="562"/>
    </location>
</feature>
<feature type="binding site" evidence="8">
    <location>
        <position position="50"/>
    </location>
    <ligand>
        <name>ATP</name>
        <dbReference type="ChEBI" id="CHEBI:30616"/>
    </ligand>
</feature>
<evidence type="ECO:0000256" key="7">
    <source>
        <dbReference type="ARBA" id="ARBA00022842"/>
    </source>
</evidence>
<evidence type="ECO:0000256" key="4">
    <source>
        <dbReference type="ARBA" id="ARBA00022741"/>
    </source>
</evidence>
<evidence type="ECO:0000256" key="2">
    <source>
        <dbReference type="ARBA" id="ARBA00022598"/>
    </source>
</evidence>
<feature type="domain" description="PurM-like C-terminal" evidence="10">
    <location>
        <begin position="204"/>
        <end position="350"/>
    </location>
</feature>
<gene>
    <name evidence="8 12" type="primary">purL</name>
    <name evidence="12" type="ORF">JIV24_07305</name>
</gene>
<evidence type="ECO:0000313" key="12">
    <source>
        <dbReference type="EMBL" id="MBK3517146.1"/>
    </source>
</evidence>
<keyword evidence="2 8" id="KW-0436">Ligase</keyword>
<proteinExistence type="inferred from homology"/>
<dbReference type="InterPro" id="IPR010918">
    <property type="entry name" value="PurM-like_C_dom"/>
</dbReference>
<dbReference type="Pfam" id="PF00586">
    <property type="entry name" value="AIRS"/>
    <property type="match status" value="2"/>
</dbReference>
<keyword evidence="4 8" id="KW-0547">Nucleotide-binding</keyword>
<keyword evidence="3 8" id="KW-0479">Metal-binding</keyword>
<dbReference type="Pfam" id="PF02769">
    <property type="entry name" value="AIRS_C"/>
    <property type="match status" value="2"/>
</dbReference>
<feature type="binding site" evidence="8">
    <location>
        <position position="115"/>
    </location>
    <ligand>
        <name>substrate</name>
    </ligand>
</feature>
<dbReference type="SUPFAM" id="SSF56042">
    <property type="entry name" value="PurM C-terminal domain-like"/>
    <property type="match status" value="2"/>
</dbReference>
<dbReference type="RefSeq" id="WP_200464372.1">
    <property type="nucleotide sequence ID" value="NZ_JAENRR010000013.1"/>
</dbReference>
<feature type="binding site" evidence="8">
    <location>
        <position position="116"/>
    </location>
    <ligand>
        <name>Mg(2+)</name>
        <dbReference type="ChEBI" id="CHEBI:18420"/>
        <label>2</label>
    </ligand>
</feature>
<protein>
    <recommendedName>
        <fullName evidence="8">Phosphoribosylformylglycinamidine synthase subunit PurL</fullName>
        <shortName evidence="8">FGAM synthase</shortName>
        <ecNumber evidence="8">6.3.5.3</ecNumber>
    </recommendedName>
    <alternativeName>
        <fullName evidence="8">Formylglycinamide ribonucleotide amidotransferase subunit II</fullName>
        <shortName evidence="8">FGAR amidotransferase II</shortName>
        <shortName evidence="8">FGAR-AT II</shortName>
    </alternativeName>
    <alternativeName>
        <fullName evidence="8">Glutamine amidotransferase PurL</fullName>
    </alternativeName>
    <alternativeName>
        <fullName evidence="8">Phosphoribosylformylglycinamidine synthase subunit II</fullName>
    </alternativeName>
</protein>
<evidence type="ECO:0000256" key="5">
    <source>
        <dbReference type="ARBA" id="ARBA00022755"/>
    </source>
</evidence>
<feature type="domain" description="PurM-like N-terminal" evidence="9">
    <location>
        <begin position="74"/>
        <end position="188"/>
    </location>
</feature>
<evidence type="ECO:0000256" key="1">
    <source>
        <dbReference type="ARBA" id="ARBA00022490"/>
    </source>
</evidence>
<evidence type="ECO:0000313" key="13">
    <source>
        <dbReference type="Proteomes" id="UP000605676"/>
    </source>
</evidence>
<name>A0ABS1HHJ9_9BACT</name>
<dbReference type="EC" id="6.3.5.3" evidence="8"/>
<feature type="active site" evidence="8">
    <location>
        <position position="47"/>
    </location>
</feature>
<keyword evidence="13" id="KW-1185">Reference proteome</keyword>
<feature type="active site" description="Proton acceptor" evidence="8">
    <location>
        <position position="94"/>
    </location>
</feature>
<evidence type="ECO:0000256" key="8">
    <source>
        <dbReference type="HAMAP-Rule" id="MF_00420"/>
    </source>
</evidence>
<dbReference type="Gene3D" id="3.30.1330.10">
    <property type="entry name" value="PurM-like, N-terminal domain"/>
    <property type="match status" value="2"/>
</dbReference>
<reference evidence="12 13" key="1">
    <citation type="submission" date="2021-01" db="EMBL/GenBank/DDBJ databases">
        <title>Carboxyliciviraga sp.nov., isolated from coastal sediments.</title>
        <authorList>
            <person name="Lu D."/>
            <person name="Zhang T."/>
        </authorList>
    </citation>
    <scope>NUCLEOTIDE SEQUENCE [LARGE SCALE GENOMIC DNA]</scope>
    <source>
        <strain evidence="12 13">N1Y132</strain>
    </source>
</reference>
<dbReference type="PIRSF" id="PIRSF001587">
    <property type="entry name" value="FGAM_synthase_II"/>
    <property type="match status" value="1"/>
</dbReference>
<keyword evidence="1 8" id="KW-0963">Cytoplasm</keyword>
<dbReference type="InterPro" id="IPR041609">
    <property type="entry name" value="PurL_linker"/>
</dbReference>
<evidence type="ECO:0000259" key="11">
    <source>
        <dbReference type="Pfam" id="PF18072"/>
    </source>
</evidence>
<dbReference type="CDD" id="cd02204">
    <property type="entry name" value="PurL_repeat2"/>
    <property type="match status" value="1"/>
</dbReference>
<feature type="domain" description="PurM-like C-terminal" evidence="10">
    <location>
        <begin position="576"/>
        <end position="712"/>
    </location>
</feature>
<dbReference type="Gene3D" id="3.90.650.10">
    <property type="entry name" value="PurM-like C-terminal domain"/>
    <property type="match status" value="2"/>
</dbReference>